<dbReference type="SUPFAM" id="SSF52058">
    <property type="entry name" value="L domain-like"/>
    <property type="match status" value="4"/>
</dbReference>
<keyword evidence="3" id="KW-0472">Membrane</keyword>
<dbReference type="SMART" id="SM00364">
    <property type="entry name" value="LRR_BAC"/>
    <property type="match status" value="13"/>
</dbReference>
<protein>
    <submittedName>
        <fullName evidence="5">Chaoptin</fullName>
    </submittedName>
</protein>
<dbReference type="PROSITE" id="PS51450">
    <property type="entry name" value="LRR"/>
    <property type="match status" value="14"/>
</dbReference>
<dbReference type="SUPFAM" id="SSF52047">
    <property type="entry name" value="RNI-like"/>
    <property type="match status" value="1"/>
</dbReference>
<dbReference type="SMART" id="SM00365">
    <property type="entry name" value="LRR_SD22"/>
    <property type="match status" value="12"/>
</dbReference>
<dbReference type="InterPro" id="IPR003591">
    <property type="entry name" value="Leu-rich_rpt_typical-subtyp"/>
</dbReference>
<dbReference type="InterPro" id="IPR032675">
    <property type="entry name" value="LRR_dom_sf"/>
</dbReference>
<dbReference type="PRINTS" id="PR00019">
    <property type="entry name" value="LEURICHRPT"/>
</dbReference>
<dbReference type="Pfam" id="PF00560">
    <property type="entry name" value="LRR_1"/>
    <property type="match status" value="1"/>
</dbReference>
<sequence>MKTVLQRIQLSGEILCVLLNVIIISSTINIESTAISLDRPCTFDAAPNSKWKSCMCENIDGESSLHIRCRRQPWITVPAIPYDQPTPYLHNETVYSIVALSIIESSLAFLSQDAFKNQNIQLLDLTHNHIETINVNAFRTLESKLYQLTLNENSLSSIPAWALTYLHQLQYLHLQQNMIAEIKPHTFDETQLKNLHYLHLDHNQITILPRRSLYRLPLEVLTMANNRLSEIEKLALPPSIWFIDMKNNVLQQIPYLAIRELKTLRNLDLEGNNITQIAHNPEVEFTSEIDLILSNNRIVTLDDNAFNSFQKFNRLDLSYNQISTVSASAFSSISHLRQLDLSYNKIVHIPAGTFTNVAKSMQRLNLEENQLHTLPAALQQLRTLEYLNLNSNKLITFDNNTVNNLKPALAELLLAFNRLTEIPTQVLDGMSKLKHLDLAKNRIRSVNRLAFGTFDGTGTSLIRLNLAGNLIEQITDPGSFLYMSSLAYLDLSYNRLNNISDNAFERLEGLESLFLQNNALTVFPKAALSRLHKLRYLLLDGNPIESLPDSAFNDMGQLERLSISRTTLFSINDHTFFATSIRNLKSLNLAFCRIRHIASRAFYKLSNLQQLLLNDNQLTTINSMAFASLYALRQLNLAGNYINVTMERAIYDIPTLEYLSLARNQMQYISKASLVNVNNLEHLDLSYNQLRAFDFSFLQQNTISIKQLDLSHNHIVMVDLSAVKRSLCSLNLSHNQLQSIGKETNRILSTKISATIFPNFLRRNINFRVDLSAVKRSLCSLNLSHNQLQSIGKETMRDFDQMNTLDLSNNGLIEVQSNAFLACPKLRILNLSYNHLRTLYKGTFANQESYENLCLAHNAIVGLDADTFGVDNVQYLDLSNNELKKVPQHALASIRNSIATLNLKGNRIRSLDVLDFNGMNNLSELILADNHIETIEEAAFASMPKLMKLDLSHNPVVSWNPHAFKELSHSIESLNLANTGLFSLPRITNRGLRHLNISKNKIHELSASDLLNHNKLISFDISFNNFKKIDPQLFDTLVELKHLNISGNRIERLTEKHFESLYHLETLAMYDMNGLHRLPEPRAFRHLRHLRNLYIYNLPLVTSYNISEMLRHLPPLRTLAIEIKEARLSTQLYRADLRLLRNIIITGQQLTKIDTGAFAHLRGYKIDLTVRDSGITEFPSSIFNTLTSVSFLSLSLINNHIETLNPFTHTKSPVINQHGTILHNIHLAGNPIMCDCRLKWITSWLQYAEGIHLHTYVPLNDSFCVDQAGGGVTLYTTYSKPNHLRCTTTGALASTATYTSSIFVALYLFITLFTLR</sequence>
<dbReference type="FunFam" id="3.80.10.10:FF:001164">
    <property type="entry name" value="GH01279p"/>
    <property type="match status" value="1"/>
</dbReference>
<keyword evidence="3" id="KW-0812">Transmembrane</keyword>
<dbReference type="Pfam" id="PF13855">
    <property type="entry name" value="LRR_8"/>
    <property type="match status" value="8"/>
</dbReference>
<proteinExistence type="predicted"/>
<dbReference type="WBParaSite" id="PgR020_g078_t02">
    <property type="protein sequence ID" value="PgR020_g078_t02"/>
    <property type="gene ID" value="PgR020_g078"/>
</dbReference>
<keyword evidence="3" id="KW-1133">Transmembrane helix</keyword>
<dbReference type="PANTHER" id="PTHR24366">
    <property type="entry name" value="IG(IMMUNOGLOBULIN) AND LRR(LEUCINE RICH REPEAT) DOMAINS"/>
    <property type="match status" value="1"/>
</dbReference>
<evidence type="ECO:0000313" key="4">
    <source>
        <dbReference type="Proteomes" id="UP000887569"/>
    </source>
</evidence>
<keyword evidence="1" id="KW-0433">Leucine-rich repeat</keyword>
<keyword evidence="4" id="KW-1185">Reference proteome</keyword>
<feature type="transmembrane region" description="Helical" evidence="3">
    <location>
        <begin position="1296"/>
        <end position="1315"/>
    </location>
</feature>
<keyword evidence="2" id="KW-0677">Repeat</keyword>
<evidence type="ECO:0000313" key="5">
    <source>
        <dbReference type="WBParaSite" id="PgR020_g078_t02"/>
    </source>
</evidence>
<dbReference type="Proteomes" id="UP000887569">
    <property type="component" value="Unplaced"/>
</dbReference>
<evidence type="ECO:0000256" key="2">
    <source>
        <dbReference type="ARBA" id="ARBA00022737"/>
    </source>
</evidence>
<dbReference type="SMART" id="SM00369">
    <property type="entry name" value="LRR_TYP"/>
    <property type="match status" value="34"/>
</dbReference>
<dbReference type="PANTHER" id="PTHR24366:SF96">
    <property type="entry name" value="LEUCINE RICH REPEAT CONTAINING 53"/>
    <property type="match status" value="1"/>
</dbReference>
<reference evidence="5" key="1">
    <citation type="submission" date="2022-11" db="UniProtKB">
        <authorList>
            <consortium name="WormBaseParasite"/>
        </authorList>
    </citation>
    <scope>IDENTIFICATION</scope>
</reference>
<evidence type="ECO:0000256" key="1">
    <source>
        <dbReference type="ARBA" id="ARBA00022614"/>
    </source>
</evidence>
<dbReference type="Gene3D" id="3.80.10.10">
    <property type="entry name" value="Ribonuclease Inhibitor"/>
    <property type="match status" value="9"/>
</dbReference>
<accession>A0A915AYY1</accession>
<organism evidence="4 5">
    <name type="scientific">Parascaris univalens</name>
    <name type="common">Nematode worm</name>
    <dbReference type="NCBI Taxonomy" id="6257"/>
    <lineage>
        <taxon>Eukaryota</taxon>
        <taxon>Metazoa</taxon>
        <taxon>Ecdysozoa</taxon>
        <taxon>Nematoda</taxon>
        <taxon>Chromadorea</taxon>
        <taxon>Rhabditida</taxon>
        <taxon>Spirurina</taxon>
        <taxon>Ascaridomorpha</taxon>
        <taxon>Ascaridoidea</taxon>
        <taxon>Ascarididae</taxon>
        <taxon>Parascaris</taxon>
    </lineage>
</organism>
<dbReference type="InterPro" id="IPR001611">
    <property type="entry name" value="Leu-rich_rpt"/>
</dbReference>
<evidence type="ECO:0000256" key="3">
    <source>
        <dbReference type="SAM" id="Phobius"/>
    </source>
</evidence>
<name>A0A915AYY1_PARUN</name>